<dbReference type="eggNOG" id="arCOG00118">
    <property type="taxonomic scope" value="Archaea"/>
</dbReference>
<dbReference type="AlphaFoldDB" id="C6A0B7"/>
<accession>C6A0B7</accession>
<dbReference type="EMBL" id="CP001463">
    <property type="protein sequence ID" value="ACS91098.1"/>
    <property type="molecule type" value="Genomic_DNA"/>
</dbReference>
<evidence type="ECO:0000256" key="3">
    <source>
        <dbReference type="RuleBase" id="RU004508"/>
    </source>
</evidence>
<dbReference type="Gene3D" id="3.90.1150.10">
    <property type="entry name" value="Aspartate Aminotransferase, domain 1"/>
    <property type="match status" value="1"/>
</dbReference>
<evidence type="ECO:0000313" key="5">
    <source>
        <dbReference type="Proteomes" id="UP000009079"/>
    </source>
</evidence>
<evidence type="ECO:0000256" key="1">
    <source>
        <dbReference type="ARBA" id="ARBA00022898"/>
    </source>
</evidence>
<dbReference type="Gene3D" id="3.40.640.10">
    <property type="entry name" value="Type I PLP-dependent aspartate aminotransferase-like (Major domain)"/>
    <property type="match status" value="1"/>
</dbReference>
<dbReference type="GO" id="GO:0030170">
    <property type="term" value="F:pyridoxal phosphate binding"/>
    <property type="evidence" value="ECO:0007669"/>
    <property type="project" value="UniProtKB-ARBA"/>
</dbReference>
<dbReference type="InterPro" id="IPR015422">
    <property type="entry name" value="PyrdxlP-dep_Trfase_small"/>
</dbReference>
<proteinExistence type="inferred from homology"/>
<dbReference type="PIRSF" id="PIRSF000390">
    <property type="entry name" value="PLP_StrS"/>
    <property type="match status" value="1"/>
</dbReference>
<dbReference type="InterPro" id="IPR015421">
    <property type="entry name" value="PyrdxlP-dep_Trfase_major"/>
</dbReference>
<keyword evidence="5" id="KW-1185">Reference proteome</keyword>
<dbReference type="GO" id="GO:0000271">
    <property type="term" value="P:polysaccharide biosynthetic process"/>
    <property type="evidence" value="ECO:0007669"/>
    <property type="project" value="TreeGrafter"/>
</dbReference>
<gene>
    <name evidence="4" type="ordered locus">TSIB_2051</name>
</gene>
<protein>
    <submittedName>
        <fullName evidence="4">Predicted pyridoxal phosphate-dependent enzyme apparently involved in regulation of cell wall biogenesis [Thermoanaerobacter</fullName>
    </submittedName>
</protein>
<evidence type="ECO:0000256" key="2">
    <source>
        <dbReference type="ARBA" id="ARBA00037999"/>
    </source>
</evidence>
<dbReference type="KEGG" id="tsi:TSIB_2051"/>
<dbReference type="FunFam" id="3.40.640.10:FF:000089">
    <property type="entry name" value="Aminotransferase, DegT/DnrJ/EryC1/StrS family"/>
    <property type="match status" value="1"/>
</dbReference>
<dbReference type="Proteomes" id="UP000009079">
    <property type="component" value="Chromosome"/>
</dbReference>
<dbReference type="STRING" id="604354.TSIB_2051"/>
<dbReference type="HOGENOM" id="CLU_033332_7_2_2"/>
<dbReference type="OrthoDB" id="10355at2157"/>
<dbReference type="CDD" id="cd00616">
    <property type="entry name" value="AHBA_syn"/>
    <property type="match status" value="1"/>
</dbReference>
<dbReference type="RefSeq" id="WP_015850314.1">
    <property type="nucleotide sequence ID" value="NC_012883.1"/>
</dbReference>
<name>C6A0B7_THESM</name>
<dbReference type="SUPFAM" id="SSF53383">
    <property type="entry name" value="PLP-dependent transferases"/>
    <property type="match status" value="1"/>
</dbReference>
<dbReference type="PANTHER" id="PTHR30244:SF36">
    <property type="entry name" value="3-OXO-GLUCOSE-6-PHOSPHATE:GLUTAMATE AMINOTRANSFERASE"/>
    <property type="match status" value="1"/>
</dbReference>
<reference evidence="4 5" key="1">
    <citation type="journal article" date="2009" name="Appl. Environ. Microbiol.">
        <title>Metabolic versatility and indigenous origin of the archaeon Thermococcus sibiricus, isolated from a siberian oil reservoir, as revealed by genome analysis.</title>
        <authorList>
            <person name="Mardanov A.V."/>
            <person name="Ravin N.V."/>
            <person name="Svetlitchnyi V.A."/>
            <person name="Beletsky A.V."/>
            <person name="Miroshnichenko M.L."/>
            <person name="Bonch-Osmolovskaya E.A."/>
            <person name="Skryabin K.G."/>
        </authorList>
    </citation>
    <scope>NUCLEOTIDE SEQUENCE [LARGE SCALE GENOMIC DNA]</scope>
    <source>
        <strain evidence="5">DSM 12597 / MM 739</strain>
    </source>
</reference>
<evidence type="ECO:0000313" key="4">
    <source>
        <dbReference type="EMBL" id="ACS91098.1"/>
    </source>
</evidence>
<dbReference type="InterPro" id="IPR000653">
    <property type="entry name" value="DegT/StrS_aminotransferase"/>
</dbReference>
<dbReference type="GeneID" id="8097065"/>
<keyword evidence="1 3" id="KW-0663">Pyridoxal phosphate</keyword>
<dbReference type="GO" id="GO:0008483">
    <property type="term" value="F:transaminase activity"/>
    <property type="evidence" value="ECO:0007669"/>
    <property type="project" value="TreeGrafter"/>
</dbReference>
<comment type="similarity">
    <text evidence="2 3">Belongs to the DegT/DnrJ/EryC1 family.</text>
</comment>
<dbReference type="Pfam" id="PF01041">
    <property type="entry name" value="DegT_DnrJ_EryC1"/>
    <property type="match status" value="1"/>
</dbReference>
<dbReference type="InterPro" id="IPR015424">
    <property type="entry name" value="PyrdxlP-dep_Trfase"/>
</dbReference>
<organism evidence="4 5">
    <name type="scientific">Thermococcus sibiricus (strain DSM 12597 / MM 739)</name>
    <dbReference type="NCBI Taxonomy" id="604354"/>
    <lineage>
        <taxon>Archaea</taxon>
        <taxon>Methanobacteriati</taxon>
        <taxon>Methanobacteriota</taxon>
        <taxon>Thermococci</taxon>
        <taxon>Thermococcales</taxon>
        <taxon>Thermococcaceae</taxon>
        <taxon>Thermococcus</taxon>
    </lineage>
</organism>
<dbReference type="PANTHER" id="PTHR30244">
    <property type="entry name" value="TRANSAMINASE"/>
    <property type="match status" value="1"/>
</dbReference>
<sequence>MIPFVDVKREYHEIKEEIDNAVQRVLESGWFILGEELKKFEEEFAKYLGANYAIGVNSGSDALYLSVKALGIGRGDEVITVSHTFISTVDAIVRNGARPVFVDIDPETYTIDVNQIEEKITKKTKAIIPVHLYGHPADMDPIMEIAEKHGLYVIEDASQAHGAEYKGKKVGSIGHVACFSFYPTKNLGAYGDAGAIVTNDNELAERLRMMRNYGSPKKYYHDFIGVNSRLDEIQAAILRVKLKYLNRWNERRREIAKLYNEFLKDTGVITPVEKEWAKHVYHLYVIRHKERDELQQYLLRNGIKTQIHYPVPVHLQKAYLDLGVKVRLPVTEQISQEILSLPMFPHLSDTEVEKIARVVKDASNG</sequence>